<organism evidence="1">
    <name type="scientific">Ananas comosus var. bracteatus</name>
    <name type="common">red pineapple</name>
    <dbReference type="NCBI Taxonomy" id="296719"/>
    <lineage>
        <taxon>Eukaryota</taxon>
        <taxon>Viridiplantae</taxon>
        <taxon>Streptophyta</taxon>
        <taxon>Embryophyta</taxon>
        <taxon>Tracheophyta</taxon>
        <taxon>Spermatophyta</taxon>
        <taxon>Magnoliopsida</taxon>
        <taxon>Liliopsida</taxon>
        <taxon>Poales</taxon>
        <taxon>Bromeliaceae</taxon>
        <taxon>Bromelioideae</taxon>
        <taxon>Ananas</taxon>
    </lineage>
</organism>
<dbReference type="EMBL" id="LR862139">
    <property type="protein sequence ID" value="CAD1818550.1"/>
    <property type="molecule type" value="Genomic_DNA"/>
</dbReference>
<sequence length="101" mass="11699">MKGLLASSRWSVTHPIRETKIDRVADSVWIRVEAGHVRGSSKSLFVIFSFNRTVDQETLTGPRSILGQKLWQGLRRQVCIQNSNIQTENTEKFENRWITKE</sequence>
<accession>A0A6V7NJ05</accession>
<dbReference type="AlphaFoldDB" id="A0A6V7NJ05"/>
<gene>
    <name evidence="1" type="ORF">CB5_LOCUS1761</name>
</gene>
<evidence type="ECO:0000313" key="1">
    <source>
        <dbReference type="EMBL" id="CAD1818550.1"/>
    </source>
</evidence>
<proteinExistence type="predicted"/>
<name>A0A6V7NJ05_ANACO</name>
<reference evidence="1" key="1">
    <citation type="submission" date="2020-07" db="EMBL/GenBank/DDBJ databases">
        <authorList>
            <person name="Lin J."/>
        </authorList>
    </citation>
    <scope>NUCLEOTIDE SEQUENCE</scope>
</reference>
<protein>
    <submittedName>
        <fullName evidence="1">Uncharacterized protein</fullName>
    </submittedName>
</protein>